<sequence>MTLAILLIAKYWKKQLIQFIILGAVGYTSFYVFLPLLALVFPGWLPLILSIAFAVILTITLFKYPEWYVIDVCGIIVGAGAIAIFGISLDIFLVLILLIVLAIYDAISVYKTK</sequence>
<dbReference type="AlphaFoldDB" id="X1CUA6"/>
<feature type="transmembrane region" description="Helical" evidence="1">
    <location>
        <begin position="44"/>
        <end position="62"/>
    </location>
</feature>
<feature type="transmembrane region" description="Helical" evidence="1">
    <location>
        <begin position="16"/>
        <end position="38"/>
    </location>
</feature>
<dbReference type="EMBL" id="BART01035203">
    <property type="protein sequence ID" value="GAH12061.1"/>
    <property type="molecule type" value="Genomic_DNA"/>
</dbReference>
<organism evidence="2">
    <name type="scientific">marine sediment metagenome</name>
    <dbReference type="NCBI Taxonomy" id="412755"/>
    <lineage>
        <taxon>unclassified sequences</taxon>
        <taxon>metagenomes</taxon>
        <taxon>ecological metagenomes</taxon>
    </lineage>
</organism>
<keyword evidence="1" id="KW-0472">Membrane</keyword>
<feature type="transmembrane region" description="Helical" evidence="1">
    <location>
        <begin position="67"/>
        <end position="85"/>
    </location>
</feature>
<protein>
    <submittedName>
        <fullName evidence="2">Uncharacterized protein</fullName>
    </submittedName>
</protein>
<proteinExistence type="predicted"/>
<feature type="non-terminal residue" evidence="2">
    <location>
        <position position="113"/>
    </location>
</feature>
<keyword evidence="1" id="KW-1133">Transmembrane helix</keyword>
<name>X1CUA6_9ZZZZ</name>
<feature type="transmembrane region" description="Helical" evidence="1">
    <location>
        <begin position="91"/>
        <end position="110"/>
    </location>
</feature>
<gene>
    <name evidence="2" type="ORF">S01H4_59892</name>
</gene>
<accession>X1CUA6</accession>
<evidence type="ECO:0000256" key="1">
    <source>
        <dbReference type="SAM" id="Phobius"/>
    </source>
</evidence>
<dbReference type="Pfam" id="PF06550">
    <property type="entry name" value="SPP"/>
    <property type="match status" value="1"/>
</dbReference>
<evidence type="ECO:0000313" key="2">
    <source>
        <dbReference type="EMBL" id="GAH12061.1"/>
    </source>
</evidence>
<keyword evidence="1" id="KW-0812">Transmembrane</keyword>
<comment type="caution">
    <text evidence="2">The sequence shown here is derived from an EMBL/GenBank/DDBJ whole genome shotgun (WGS) entry which is preliminary data.</text>
</comment>
<reference evidence="2" key="1">
    <citation type="journal article" date="2014" name="Front. Microbiol.">
        <title>High frequency of phylogenetically diverse reductive dehalogenase-homologous genes in deep subseafloor sedimentary metagenomes.</title>
        <authorList>
            <person name="Kawai M."/>
            <person name="Futagami T."/>
            <person name="Toyoda A."/>
            <person name="Takaki Y."/>
            <person name="Nishi S."/>
            <person name="Hori S."/>
            <person name="Arai W."/>
            <person name="Tsubouchi T."/>
            <person name="Morono Y."/>
            <person name="Uchiyama I."/>
            <person name="Ito T."/>
            <person name="Fujiyama A."/>
            <person name="Inagaki F."/>
            <person name="Takami H."/>
        </authorList>
    </citation>
    <scope>NUCLEOTIDE SEQUENCE</scope>
    <source>
        <strain evidence="2">Expedition CK06-06</strain>
    </source>
</reference>
<dbReference type="InterPro" id="IPR010545">
    <property type="entry name" value="SPP"/>
</dbReference>